<accession>Q5JMU6</accession>
<name>Q5JMU6_ORYSJ</name>
<dbReference type="AlphaFoldDB" id="Q5JMU6"/>
<protein>
    <submittedName>
        <fullName evidence="1">Uncharacterized protein</fullName>
    </submittedName>
</protein>
<reference evidence="1" key="1">
    <citation type="journal article" date="2002" name="Nature">
        <title>The genome sequence and structure of rice chromosome 1.</title>
        <authorList>
            <person name="Sasaki T."/>
            <person name="Matsumoto T."/>
            <person name="Yamamoto K."/>
            <person name="Sakata K."/>
            <person name="Baba T."/>
            <person name="Katayose Y."/>
            <person name="Wu J."/>
            <person name="Niimura Y."/>
            <person name="Cheng Z."/>
            <person name="Nagamura Y."/>
            <person name="Antonio B.A."/>
            <person name="Kanamori H."/>
            <person name="Hosokawa S."/>
            <person name="Masukawa M."/>
            <person name="Arikawa K."/>
            <person name="Chiden Y."/>
            <person name="Hayashi M."/>
            <person name="Okamoto M."/>
            <person name="Ando T."/>
            <person name="Aoki H."/>
            <person name="Arita K."/>
            <person name="Hamada M."/>
            <person name="Harada C."/>
            <person name="Hijishita S."/>
            <person name="Honda M."/>
            <person name="Ichikawa Y."/>
            <person name="Idonuma A."/>
            <person name="Iijima M."/>
            <person name="Ikeda M."/>
            <person name="Ikeno M."/>
            <person name="Itoh S."/>
            <person name="Itoh T."/>
            <person name="Itoh Y."/>
            <person name="Itoh Y."/>
            <person name="Iwabuchi A."/>
            <person name="Kamiya K."/>
            <person name="Karasawa W."/>
            <person name="Katagiri S."/>
            <person name="Kikuta A."/>
            <person name="Kobayashi N."/>
            <person name="Kono I."/>
            <person name="Machita K."/>
            <person name="Maehara T."/>
            <person name="Mizuno H."/>
            <person name="Mizubayashi T."/>
            <person name="Mukai Y."/>
            <person name="Nagasaki H."/>
            <person name="Nakashima M."/>
            <person name="Nakama Y."/>
            <person name="Nakamichi Y."/>
            <person name="Nakamura M."/>
            <person name="Namiki N."/>
            <person name="Negishi M."/>
            <person name="Ohta I."/>
            <person name="Ono N."/>
            <person name="Saji S."/>
            <person name="Sakai K."/>
            <person name="Shibata M."/>
            <person name="Shimokawa T."/>
            <person name="Shomura A."/>
            <person name="Song J."/>
            <person name="Takazaki Y."/>
            <person name="Terasawa K."/>
            <person name="Tsuji K."/>
            <person name="Waki K."/>
            <person name="Yamagata H."/>
            <person name="Yamane H."/>
            <person name="Yoshiki S."/>
            <person name="Yoshihara R."/>
            <person name="Yukawa K."/>
            <person name="Zhong H."/>
            <person name="Iwama H."/>
            <person name="Endo T."/>
            <person name="Ito H."/>
            <person name="Hahn J.H."/>
            <person name="Kim H.I."/>
            <person name="Eun M.Y."/>
            <person name="Yano M."/>
            <person name="Jiang J."/>
            <person name="Gojobori T."/>
        </authorList>
    </citation>
    <scope>NUCLEOTIDE SEQUENCE [LARGE SCALE GENOMIC DNA]</scope>
</reference>
<gene>
    <name evidence="1" type="primary">P0466H10.35</name>
</gene>
<dbReference type="Proteomes" id="UP000817658">
    <property type="component" value="Chromosome 1"/>
</dbReference>
<proteinExistence type="predicted"/>
<evidence type="ECO:0000313" key="1">
    <source>
        <dbReference type="EMBL" id="BAD87211.1"/>
    </source>
</evidence>
<dbReference type="EMBL" id="AP003259">
    <property type="protein sequence ID" value="BAD87211.1"/>
    <property type="molecule type" value="Genomic_DNA"/>
</dbReference>
<sequence>MRLPEGSKQKFGGIWKRHATGCRFRGISDKDEITTLVVIGIIRQSLILLDFLYVTDTKLT</sequence>
<organism evidence="1">
    <name type="scientific">Oryza sativa subsp. japonica</name>
    <name type="common">Rice</name>
    <dbReference type="NCBI Taxonomy" id="39947"/>
    <lineage>
        <taxon>Eukaryota</taxon>
        <taxon>Viridiplantae</taxon>
        <taxon>Streptophyta</taxon>
        <taxon>Embryophyta</taxon>
        <taxon>Tracheophyta</taxon>
        <taxon>Spermatophyta</taxon>
        <taxon>Magnoliopsida</taxon>
        <taxon>Liliopsida</taxon>
        <taxon>Poales</taxon>
        <taxon>Poaceae</taxon>
        <taxon>BOP clade</taxon>
        <taxon>Oryzoideae</taxon>
        <taxon>Oryzeae</taxon>
        <taxon>Oryzinae</taxon>
        <taxon>Oryza</taxon>
        <taxon>Oryza sativa</taxon>
    </lineage>
</organism>